<comment type="caution">
    <text evidence="4">The sequence shown here is derived from an EMBL/GenBank/DDBJ whole genome shotgun (WGS) entry which is preliminary data.</text>
</comment>
<keyword evidence="2" id="KW-0808">Transferase</keyword>
<dbReference type="CDD" id="cd02440">
    <property type="entry name" value="AdoMet_MTases"/>
    <property type="match status" value="1"/>
</dbReference>
<dbReference type="SUPFAM" id="SSF53335">
    <property type="entry name" value="S-adenosyl-L-methionine-dependent methyltransferases"/>
    <property type="match status" value="1"/>
</dbReference>
<accession>A0ABN0TJP5</accession>
<organism evidence="4 5">
    <name type="scientific">Saccharothrix mutabilis subsp. mutabilis</name>
    <dbReference type="NCBI Taxonomy" id="66855"/>
    <lineage>
        <taxon>Bacteria</taxon>
        <taxon>Bacillati</taxon>
        <taxon>Actinomycetota</taxon>
        <taxon>Actinomycetes</taxon>
        <taxon>Pseudonocardiales</taxon>
        <taxon>Pseudonocardiaceae</taxon>
        <taxon>Saccharothrix</taxon>
    </lineage>
</organism>
<dbReference type="GO" id="GO:0032259">
    <property type="term" value="P:methylation"/>
    <property type="evidence" value="ECO:0007669"/>
    <property type="project" value="UniProtKB-KW"/>
</dbReference>
<keyword evidence="1 4" id="KW-0489">Methyltransferase</keyword>
<evidence type="ECO:0000256" key="2">
    <source>
        <dbReference type="ARBA" id="ARBA00022679"/>
    </source>
</evidence>
<sequence>MGTMTDSQATSQTIDAFDQGGDHFAAWTPLLWDPIGAATVALAPPQPGEKVLDVCCGTGSSAIPAAHRVGETGAVDAIDLSTSLLEHARGRAADLPNLRFHHADATEWTGGPYDRFQCVFGVFFLPDMDADTRRLIGLVRSGGAVTVTTWREGGVQDVVGSLFQAITDVTGVTLPPKQSHNAAARVDSEDKLAGWLTDLGLRDVAVHPVDHDAPLTPDSAWDFLMGSAARTALVDQDADTVAAIRARYRELMTSIPVFRARALVGTGTV</sequence>
<evidence type="ECO:0000313" key="4">
    <source>
        <dbReference type="EMBL" id="GAA0223361.1"/>
    </source>
</evidence>
<evidence type="ECO:0000259" key="3">
    <source>
        <dbReference type="Pfam" id="PF13649"/>
    </source>
</evidence>
<dbReference type="GO" id="GO:0008168">
    <property type="term" value="F:methyltransferase activity"/>
    <property type="evidence" value="ECO:0007669"/>
    <property type="project" value="UniProtKB-KW"/>
</dbReference>
<reference evidence="4 5" key="1">
    <citation type="journal article" date="2019" name="Int. J. Syst. Evol. Microbiol.">
        <title>The Global Catalogue of Microorganisms (GCM) 10K type strain sequencing project: providing services to taxonomists for standard genome sequencing and annotation.</title>
        <authorList>
            <consortium name="The Broad Institute Genomics Platform"/>
            <consortium name="The Broad Institute Genome Sequencing Center for Infectious Disease"/>
            <person name="Wu L."/>
            <person name="Ma J."/>
        </authorList>
    </citation>
    <scope>NUCLEOTIDE SEQUENCE [LARGE SCALE GENOMIC DNA]</scope>
    <source>
        <strain evidence="4 5">JCM 3380</strain>
    </source>
</reference>
<dbReference type="Proteomes" id="UP001500416">
    <property type="component" value="Unassembled WGS sequence"/>
</dbReference>
<dbReference type="InterPro" id="IPR041698">
    <property type="entry name" value="Methyltransf_25"/>
</dbReference>
<gene>
    <name evidence="4" type="ORF">GCM10010492_21910</name>
</gene>
<keyword evidence="5" id="KW-1185">Reference proteome</keyword>
<evidence type="ECO:0000313" key="5">
    <source>
        <dbReference type="Proteomes" id="UP001500416"/>
    </source>
</evidence>
<name>A0ABN0TJP5_9PSEU</name>
<dbReference type="PANTHER" id="PTHR43861">
    <property type="entry name" value="TRANS-ACONITATE 2-METHYLTRANSFERASE-RELATED"/>
    <property type="match status" value="1"/>
</dbReference>
<protein>
    <submittedName>
        <fullName evidence="4">Methyltransferase domain-containing protein</fullName>
    </submittedName>
</protein>
<dbReference type="Gene3D" id="3.40.50.150">
    <property type="entry name" value="Vaccinia Virus protein VP39"/>
    <property type="match status" value="1"/>
</dbReference>
<dbReference type="EMBL" id="BAAABU010000003">
    <property type="protein sequence ID" value="GAA0223361.1"/>
    <property type="molecule type" value="Genomic_DNA"/>
</dbReference>
<feature type="domain" description="Methyltransferase" evidence="3">
    <location>
        <begin position="51"/>
        <end position="143"/>
    </location>
</feature>
<dbReference type="Pfam" id="PF13649">
    <property type="entry name" value="Methyltransf_25"/>
    <property type="match status" value="1"/>
</dbReference>
<evidence type="ECO:0000256" key="1">
    <source>
        <dbReference type="ARBA" id="ARBA00022603"/>
    </source>
</evidence>
<dbReference type="PANTHER" id="PTHR43861:SF1">
    <property type="entry name" value="TRANS-ACONITATE 2-METHYLTRANSFERASE"/>
    <property type="match status" value="1"/>
</dbReference>
<dbReference type="InterPro" id="IPR029063">
    <property type="entry name" value="SAM-dependent_MTases_sf"/>
</dbReference>
<proteinExistence type="predicted"/>